<comment type="caution">
    <text evidence="1">The sequence shown here is derived from an EMBL/GenBank/DDBJ whole genome shotgun (WGS) entry which is preliminary data.</text>
</comment>
<dbReference type="AlphaFoldDB" id="A0A1A6H0D1"/>
<evidence type="ECO:0000313" key="1">
    <source>
        <dbReference type="EMBL" id="OBS71704.1"/>
    </source>
</evidence>
<gene>
    <name evidence="1" type="ORF">A6R68_13719</name>
</gene>
<reference evidence="1 2" key="1">
    <citation type="submission" date="2016-06" db="EMBL/GenBank/DDBJ databases">
        <title>The Draft Genome Sequence and Annotation of the Desert Woodrat Neotoma lepida.</title>
        <authorList>
            <person name="Campbell M."/>
            <person name="Oakeson K.F."/>
            <person name="Yandell M."/>
            <person name="Halpert J.R."/>
            <person name="Dearing D."/>
        </authorList>
    </citation>
    <scope>NUCLEOTIDE SEQUENCE [LARGE SCALE GENOMIC DNA]</scope>
    <source>
        <strain evidence="1">417</strain>
        <tissue evidence="1">Liver</tissue>
    </source>
</reference>
<name>A0A1A6H0D1_NEOLE</name>
<organism evidence="1 2">
    <name type="scientific">Neotoma lepida</name>
    <name type="common">Desert woodrat</name>
    <dbReference type="NCBI Taxonomy" id="56216"/>
    <lineage>
        <taxon>Eukaryota</taxon>
        <taxon>Metazoa</taxon>
        <taxon>Chordata</taxon>
        <taxon>Craniata</taxon>
        <taxon>Vertebrata</taxon>
        <taxon>Euteleostomi</taxon>
        <taxon>Mammalia</taxon>
        <taxon>Eutheria</taxon>
        <taxon>Euarchontoglires</taxon>
        <taxon>Glires</taxon>
        <taxon>Rodentia</taxon>
        <taxon>Myomorpha</taxon>
        <taxon>Muroidea</taxon>
        <taxon>Cricetidae</taxon>
        <taxon>Neotominae</taxon>
        <taxon>Neotoma</taxon>
    </lineage>
</organism>
<dbReference type="EMBL" id="LZPO01055692">
    <property type="protein sequence ID" value="OBS71704.1"/>
    <property type="molecule type" value="Genomic_DNA"/>
</dbReference>
<proteinExistence type="predicted"/>
<feature type="non-terminal residue" evidence="1">
    <location>
        <position position="169"/>
    </location>
</feature>
<keyword evidence="2" id="KW-1185">Reference proteome</keyword>
<dbReference type="Proteomes" id="UP000092124">
    <property type="component" value="Unassembled WGS sequence"/>
</dbReference>
<evidence type="ECO:0000313" key="2">
    <source>
        <dbReference type="Proteomes" id="UP000092124"/>
    </source>
</evidence>
<protein>
    <submittedName>
        <fullName evidence="1">Uncharacterized protein</fullName>
    </submittedName>
</protein>
<sequence length="169" mass="19241">MLPAARPSSCQSGTQFLHSYWLLHFEAAPFVGTSLIQLWAWVPIAPHASELILEFKNHQKDSQRILLDAFPIIFSSHQSEGGPLLEIYCLLLYWMEVVPILLVEKSVSTVVPEALLWKCSSSQDKRDIVLLFASLSYAQPPLFHLPYVEEPFIPNVEQLILSQTHQEED</sequence>
<accession>A0A1A6H0D1</accession>